<dbReference type="EMBL" id="PNCM01000068">
    <property type="protein sequence ID" value="TMP77384.1"/>
    <property type="molecule type" value="Genomic_DNA"/>
</dbReference>
<keyword evidence="1" id="KW-0732">Signal</keyword>
<feature type="chain" id="PRO_5024301224" evidence="1">
    <location>
        <begin position="25"/>
        <end position="141"/>
    </location>
</feature>
<evidence type="ECO:0000256" key="1">
    <source>
        <dbReference type="SAM" id="SignalP"/>
    </source>
</evidence>
<name>A0A5S3YML3_9GAMM</name>
<comment type="caution">
    <text evidence="3">The sequence shown here is derived from an EMBL/GenBank/DDBJ whole genome shotgun (WGS) entry which is preliminary data.</text>
</comment>
<feature type="domain" description="PBP" evidence="2">
    <location>
        <begin position="24"/>
        <end position="131"/>
    </location>
</feature>
<protein>
    <submittedName>
        <fullName evidence="3">Phosphate ABC transporter substrate-binding protein</fullName>
    </submittedName>
</protein>
<accession>A0A5S3YML3</accession>
<dbReference type="RefSeq" id="WP_138569199.1">
    <property type="nucleotide sequence ID" value="NZ_PNCM01000068.1"/>
</dbReference>
<reference evidence="3 4" key="1">
    <citation type="submission" date="2017-12" db="EMBL/GenBank/DDBJ databases">
        <authorList>
            <person name="Paulsen S."/>
            <person name="Gram L.K."/>
        </authorList>
    </citation>
    <scope>NUCLEOTIDE SEQUENCE [LARGE SCALE GENOMIC DNA]</scope>
    <source>
        <strain evidence="3 4">S1189</strain>
    </source>
</reference>
<evidence type="ECO:0000313" key="4">
    <source>
        <dbReference type="Proteomes" id="UP000307362"/>
    </source>
</evidence>
<gene>
    <name evidence="3" type="ORF">CWB73_20080</name>
</gene>
<dbReference type="AlphaFoldDB" id="A0A5S3YML3"/>
<dbReference type="InterPro" id="IPR024370">
    <property type="entry name" value="PBP_domain"/>
</dbReference>
<dbReference type="OrthoDB" id="5368544at2"/>
<organism evidence="3 4">
    <name type="scientific">Pseudoalteromonas phenolica</name>
    <dbReference type="NCBI Taxonomy" id="161398"/>
    <lineage>
        <taxon>Bacteria</taxon>
        <taxon>Pseudomonadati</taxon>
        <taxon>Pseudomonadota</taxon>
        <taxon>Gammaproteobacteria</taxon>
        <taxon>Alteromonadales</taxon>
        <taxon>Pseudoalteromonadaceae</taxon>
        <taxon>Pseudoalteromonas</taxon>
    </lineage>
</organism>
<dbReference type="Gene3D" id="3.40.190.10">
    <property type="entry name" value="Periplasmic binding protein-like II"/>
    <property type="match status" value="1"/>
</dbReference>
<dbReference type="SUPFAM" id="SSF53850">
    <property type="entry name" value="Periplasmic binding protein-like II"/>
    <property type="match status" value="1"/>
</dbReference>
<reference evidence="4" key="2">
    <citation type="submission" date="2019-06" db="EMBL/GenBank/DDBJ databases">
        <title>Co-occurence of chitin degradation, pigmentation and bioactivity in marine Pseudoalteromonas.</title>
        <authorList>
            <person name="Sonnenschein E.C."/>
            <person name="Bech P.K."/>
        </authorList>
    </citation>
    <scope>NUCLEOTIDE SEQUENCE [LARGE SCALE GENOMIC DNA]</scope>
    <source>
        <strain evidence="4">S1189</strain>
    </source>
</reference>
<dbReference type="Pfam" id="PF12849">
    <property type="entry name" value="PBP_like_2"/>
    <property type="match status" value="1"/>
</dbReference>
<feature type="signal peptide" evidence="1">
    <location>
        <begin position="1"/>
        <end position="24"/>
    </location>
</feature>
<sequence length="141" mass="15375">MKYSVLTVFLSVAIPSFCSFSALAEVAVVVHPSNQVNLTKNDIKKIYLGKMKNFADGKVILPIDLAEGSDTRSIFNTELLGKSSSQIKAYWSKLIFTGKGTPPKNVKSENEVINTVSTNPSTIGYVDASKVTDKVKVIIKF</sequence>
<dbReference type="Proteomes" id="UP000307362">
    <property type="component" value="Unassembled WGS sequence"/>
</dbReference>
<evidence type="ECO:0000313" key="3">
    <source>
        <dbReference type="EMBL" id="TMP77384.1"/>
    </source>
</evidence>
<proteinExistence type="predicted"/>
<evidence type="ECO:0000259" key="2">
    <source>
        <dbReference type="Pfam" id="PF12849"/>
    </source>
</evidence>